<dbReference type="InterPro" id="IPR045220">
    <property type="entry name" value="FRHB/FDHB/HCAR-like"/>
</dbReference>
<evidence type="ECO:0000259" key="2">
    <source>
        <dbReference type="Pfam" id="PF04422"/>
    </source>
</evidence>
<protein>
    <recommendedName>
        <fullName evidence="6">Coenzyme F420 hydrogenase</fullName>
    </recommendedName>
</protein>
<gene>
    <name evidence="4" type="ORF">F6B40_11975</name>
</gene>
<dbReference type="GO" id="GO:0052592">
    <property type="term" value="F:oxidoreductase activity, acting on CH or CH2 groups, with an iron-sulfur protein as acceptor"/>
    <property type="evidence" value="ECO:0007669"/>
    <property type="project" value="TreeGrafter"/>
</dbReference>
<dbReference type="PANTHER" id="PTHR31332">
    <property type="entry name" value="7-HYDROXYMETHYL CHLOROPHYLL A REDUCTASE, CHLOROPLASTIC"/>
    <property type="match status" value="1"/>
</dbReference>
<proteinExistence type="predicted"/>
<dbReference type="Proteomes" id="UP000326838">
    <property type="component" value="Unassembled WGS sequence"/>
</dbReference>
<feature type="domain" description="Coenzyme F420 hydrogenase/dehydrogenase beta subunit N-terminal" evidence="2">
    <location>
        <begin position="90"/>
        <end position="167"/>
    </location>
</feature>
<dbReference type="PANTHER" id="PTHR31332:SF0">
    <property type="entry name" value="7-HYDROXYMETHYL CHLOROPHYLL A REDUCTASE, CHLOROPLASTIC"/>
    <property type="match status" value="1"/>
</dbReference>
<dbReference type="EMBL" id="VYUY01000015">
    <property type="protein sequence ID" value="KAA9132397.1"/>
    <property type="molecule type" value="Genomic_DNA"/>
</dbReference>
<evidence type="ECO:0008006" key="6">
    <source>
        <dbReference type="Google" id="ProtNLM"/>
    </source>
</evidence>
<dbReference type="Pfam" id="PF04432">
    <property type="entry name" value="FrhB_FdhB_C"/>
    <property type="match status" value="1"/>
</dbReference>
<feature type="domain" description="Coenzyme F420 hydrogenase/dehydrogenase beta subunit C-terminal" evidence="3">
    <location>
        <begin position="175"/>
        <end position="345"/>
    </location>
</feature>
<evidence type="ECO:0000313" key="5">
    <source>
        <dbReference type="Proteomes" id="UP000326838"/>
    </source>
</evidence>
<evidence type="ECO:0000259" key="3">
    <source>
        <dbReference type="Pfam" id="PF04432"/>
    </source>
</evidence>
<name>A0A5N0TE75_9MICO</name>
<sequence>MHRIEETLERGICIGCGACSAVTDGAVRVSLGPTRMYVADLSAAAETEVRRASRVCPFSDESPNEDALGAPHPDGGMRADGKLGRHSRTFAGRVRDDAYLLGSSSGGLTSWLVNTLIERDVVDAAITVGYASGAEAGELFEYSVLERDEVTGNRKSQYYAATMADVLQDLPSSGRRFAIVGVPCFIRAARALCRERPEFARSLALFVALVCGHYKTQAFGESLAWQLGVPPDDLAQVDFRSKRLDRGANDYDFGARARHDGTWQQAPVRTLIGGNWGHSAFQPEACNFCDDVVGETADVSFGDAWLPQFVGDPRGTNVVVSRNRMIDALFDEGAARGEIEVLEATAEDVVASQAGGFRHRREGLAIRLRDDEEAGLSVPRKRVTAADAASATPKRVALIRQRRRMARLSHAAYARAVAARDLRLYLRAERAEIARYRRIDLTVRQRAVDVTKSVVKRLLTLLPGAFSLRSAR</sequence>
<dbReference type="RefSeq" id="WP_150894281.1">
    <property type="nucleotide sequence ID" value="NZ_VYUY01000015.1"/>
</dbReference>
<feature type="region of interest" description="Disordered" evidence="1">
    <location>
        <begin position="59"/>
        <end position="80"/>
    </location>
</feature>
<dbReference type="InterPro" id="IPR007516">
    <property type="entry name" value="Co_F420_Hydgase/DH_bsu_N"/>
</dbReference>
<dbReference type="InterPro" id="IPR007525">
    <property type="entry name" value="FrhB_FdhB_C"/>
</dbReference>
<organism evidence="4 5">
    <name type="scientific">Microbacterium caowuchunii</name>
    <dbReference type="NCBI Taxonomy" id="2614638"/>
    <lineage>
        <taxon>Bacteria</taxon>
        <taxon>Bacillati</taxon>
        <taxon>Actinomycetota</taxon>
        <taxon>Actinomycetes</taxon>
        <taxon>Micrococcales</taxon>
        <taxon>Microbacteriaceae</taxon>
        <taxon>Microbacterium</taxon>
    </lineage>
</organism>
<dbReference type="AlphaFoldDB" id="A0A5N0TE75"/>
<accession>A0A5N0TE75</accession>
<dbReference type="Pfam" id="PF04422">
    <property type="entry name" value="FrhB_FdhB_N"/>
    <property type="match status" value="1"/>
</dbReference>
<reference evidence="5" key="1">
    <citation type="submission" date="2019-09" db="EMBL/GenBank/DDBJ databases">
        <title>Mumia zhuanghuii sp. nov. isolated from the intestinal contents of plateau pika (Ochotona curzoniae) in the Qinghai-Tibet plateau of China.</title>
        <authorList>
            <person name="Tian Z."/>
        </authorList>
    </citation>
    <scope>NUCLEOTIDE SEQUENCE [LARGE SCALE GENOMIC DNA]</scope>
    <source>
        <strain evidence="5">L-033</strain>
    </source>
</reference>
<keyword evidence="5" id="KW-1185">Reference proteome</keyword>
<evidence type="ECO:0000256" key="1">
    <source>
        <dbReference type="SAM" id="MobiDB-lite"/>
    </source>
</evidence>
<comment type="caution">
    <text evidence="4">The sequence shown here is derived from an EMBL/GenBank/DDBJ whole genome shotgun (WGS) entry which is preliminary data.</text>
</comment>
<evidence type="ECO:0000313" key="4">
    <source>
        <dbReference type="EMBL" id="KAA9132397.1"/>
    </source>
</evidence>